<evidence type="ECO:0000313" key="3">
    <source>
        <dbReference type="Proteomes" id="UP000295351"/>
    </source>
</evidence>
<keyword evidence="3" id="KW-1185">Reference proteome</keyword>
<dbReference type="EMBL" id="SLVX01000001">
    <property type="protein sequence ID" value="TCN48399.1"/>
    <property type="molecule type" value="Genomic_DNA"/>
</dbReference>
<sequence>MTDARLTFEDFTPGRRFDLAERTLTADEIVAFAREFDPQPMHLDEEAGRASILGGLAASGWHTSAVMMRMLYEAYIRGSTSEGSPGVDRMEWKRPVLAGDTLGGHCEVLDARASRSRPEIGIVRMRATVTNQRGETVALCEYSNMMRLAEKGADHAHG</sequence>
<proteinExistence type="predicted"/>
<dbReference type="CDD" id="cd03454">
    <property type="entry name" value="YdeM"/>
    <property type="match status" value="1"/>
</dbReference>
<evidence type="ECO:0000313" key="2">
    <source>
        <dbReference type="EMBL" id="TCN48399.1"/>
    </source>
</evidence>
<accession>A0A4R2D994</accession>
<dbReference type="InterPro" id="IPR052342">
    <property type="entry name" value="MCH/BMMD"/>
</dbReference>
<dbReference type="AlphaFoldDB" id="A0A4R2D994"/>
<reference evidence="2 3" key="1">
    <citation type="submission" date="2019-03" db="EMBL/GenBank/DDBJ databases">
        <title>Genomic Encyclopedia of Type Strains, Phase IV (KMG-IV): sequencing the most valuable type-strain genomes for metagenomic binning, comparative biology and taxonomic classification.</title>
        <authorList>
            <person name="Goeker M."/>
        </authorList>
    </citation>
    <scope>NUCLEOTIDE SEQUENCE [LARGE SCALE GENOMIC DNA]</scope>
    <source>
        <strain evidence="2 3">DSM 18401</strain>
    </source>
</reference>
<dbReference type="PANTHER" id="PTHR43664:SF1">
    <property type="entry name" value="BETA-METHYLMALYL-COA DEHYDRATASE"/>
    <property type="match status" value="1"/>
</dbReference>
<dbReference type="Gene3D" id="3.10.129.10">
    <property type="entry name" value="Hotdog Thioesterase"/>
    <property type="match status" value="1"/>
</dbReference>
<gene>
    <name evidence="2" type="ORF">EV665_101131</name>
</gene>
<dbReference type="InterPro" id="IPR002539">
    <property type="entry name" value="MaoC-like_dom"/>
</dbReference>
<evidence type="ECO:0000259" key="1">
    <source>
        <dbReference type="Pfam" id="PF01575"/>
    </source>
</evidence>
<dbReference type="SUPFAM" id="SSF54637">
    <property type="entry name" value="Thioesterase/thiol ester dehydrase-isomerase"/>
    <property type="match status" value="1"/>
</dbReference>
<feature type="domain" description="MaoC-like" evidence="1">
    <location>
        <begin position="12"/>
        <end position="119"/>
    </location>
</feature>
<organism evidence="2 3">
    <name type="scientific">Shinella granuli</name>
    <dbReference type="NCBI Taxonomy" id="323621"/>
    <lineage>
        <taxon>Bacteria</taxon>
        <taxon>Pseudomonadati</taxon>
        <taxon>Pseudomonadota</taxon>
        <taxon>Alphaproteobacteria</taxon>
        <taxon>Hyphomicrobiales</taxon>
        <taxon>Rhizobiaceae</taxon>
        <taxon>Shinella</taxon>
    </lineage>
</organism>
<dbReference type="RefSeq" id="WP_133032720.1">
    <property type="nucleotide sequence ID" value="NZ_BAABEI010000012.1"/>
</dbReference>
<comment type="caution">
    <text evidence="2">The sequence shown here is derived from an EMBL/GenBank/DDBJ whole genome shotgun (WGS) entry which is preliminary data.</text>
</comment>
<dbReference type="InterPro" id="IPR029069">
    <property type="entry name" value="HotDog_dom_sf"/>
</dbReference>
<dbReference type="Proteomes" id="UP000295351">
    <property type="component" value="Unassembled WGS sequence"/>
</dbReference>
<protein>
    <submittedName>
        <fullName evidence="2">Acyl dehydratase</fullName>
    </submittedName>
</protein>
<name>A0A4R2D994_SHIGR</name>
<dbReference type="Pfam" id="PF01575">
    <property type="entry name" value="MaoC_dehydratas"/>
    <property type="match status" value="1"/>
</dbReference>
<dbReference type="PANTHER" id="PTHR43664">
    <property type="entry name" value="MONOAMINE OXIDASE-RELATED"/>
    <property type="match status" value="1"/>
</dbReference>